<feature type="transmembrane region" description="Helical" evidence="1">
    <location>
        <begin position="81"/>
        <end position="100"/>
    </location>
</feature>
<reference evidence="2" key="1">
    <citation type="submission" date="2020-06" db="EMBL/GenBank/DDBJ databases">
        <authorList>
            <person name="Li T."/>
            <person name="Hu X."/>
            <person name="Zhang T."/>
            <person name="Song X."/>
            <person name="Zhang H."/>
            <person name="Dai N."/>
            <person name="Sheng W."/>
            <person name="Hou X."/>
            <person name="Wei L."/>
        </authorList>
    </citation>
    <scope>NUCLEOTIDE SEQUENCE</scope>
    <source>
        <strain evidence="2">G02</strain>
        <tissue evidence="2">Leaf</tissue>
    </source>
</reference>
<dbReference type="EMBL" id="JACGWJ010000020">
    <property type="protein sequence ID" value="KAL0339971.1"/>
    <property type="molecule type" value="Genomic_DNA"/>
</dbReference>
<dbReference type="PANTHER" id="PTHR34949">
    <property type="entry name" value="OS05G0443700 PROTEIN"/>
    <property type="match status" value="1"/>
</dbReference>
<organism evidence="2">
    <name type="scientific">Sesamum radiatum</name>
    <name type="common">Black benniseed</name>
    <dbReference type="NCBI Taxonomy" id="300843"/>
    <lineage>
        <taxon>Eukaryota</taxon>
        <taxon>Viridiplantae</taxon>
        <taxon>Streptophyta</taxon>
        <taxon>Embryophyta</taxon>
        <taxon>Tracheophyta</taxon>
        <taxon>Spermatophyta</taxon>
        <taxon>Magnoliopsida</taxon>
        <taxon>eudicotyledons</taxon>
        <taxon>Gunneridae</taxon>
        <taxon>Pentapetalae</taxon>
        <taxon>asterids</taxon>
        <taxon>lamiids</taxon>
        <taxon>Lamiales</taxon>
        <taxon>Pedaliaceae</taxon>
        <taxon>Sesamum</taxon>
    </lineage>
</organism>
<keyword evidence="1" id="KW-1133">Transmembrane helix</keyword>
<proteinExistence type="predicted"/>
<evidence type="ECO:0000256" key="1">
    <source>
        <dbReference type="SAM" id="Phobius"/>
    </source>
</evidence>
<gene>
    <name evidence="2" type="ORF">Sradi_4513900</name>
</gene>
<reference evidence="2" key="2">
    <citation type="journal article" date="2024" name="Plant">
        <title>Genomic evolution and insights into agronomic trait innovations of Sesamum species.</title>
        <authorList>
            <person name="Miao H."/>
            <person name="Wang L."/>
            <person name="Qu L."/>
            <person name="Liu H."/>
            <person name="Sun Y."/>
            <person name="Le M."/>
            <person name="Wang Q."/>
            <person name="Wei S."/>
            <person name="Zheng Y."/>
            <person name="Lin W."/>
            <person name="Duan Y."/>
            <person name="Cao H."/>
            <person name="Xiong S."/>
            <person name="Wang X."/>
            <person name="Wei L."/>
            <person name="Li C."/>
            <person name="Ma Q."/>
            <person name="Ju M."/>
            <person name="Zhao R."/>
            <person name="Li G."/>
            <person name="Mu C."/>
            <person name="Tian Q."/>
            <person name="Mei H."/>
            <person name="Zhang T."/>
            <person name="Gao T."/>
            <person name="Zhang H."/>
        </authorList>
    </citation>
    <scope>NUCLEOTIDE SEQUENCE</scope>
    <source>
        <strain evidence="2">G02</strain>
    </source>
</reference>
<evidence type="ECO:0000313" key="2">
    <source>
        <dbReference type="EMBL" id="KAL0339971.1"/>
    </source>
</evidence>
<protein>
    <submittedName>
        <fullName evidence="2">Uncharacterized protein</fullName>
    </submittedName>
</protein>
<feature type="transmembrane region" description="Helical" evidence="1">
    <location>
        <begin position="51"/>
        <end position="75"/>
    </location>
</feature>
<comment type="caution">
    <text evidence="2">The sequence shown here is derived from an EMBL/GenBank/DDBJ whole genome shotgun (WGS) entry which is preliminary data.</text>
</comment>
<dbReference type="AlphaFoldDB" id="A0AAW2NC04"/>
<name>A0AAW2NC04_SESRA</name>
<sequence>MESAYRTWLRARREGLMPQHLDELGRELQMALGTAKWQRLRGQRSHRQQQVAQVSPVNSIRFILVLMLTIFLVGMPKWDGLSFSLLTLTWKLLGNTFYIWQHPKPLYRMKDERKADLMVSEKKSEKEKMWLSACVDDGRLLCFKCAY</sequence>
<keyword evidence="1" id="KW-0472">Membrane</keyword>
<dbReference type="PANTHER" id="PTHR34949:SF3">
    <property type="entry name" value="OS08G0244100 PROTEIN"/>
    <property type="match status" value="1"/>
</dbReference>
<keyword evidence="1" id="KW-0812">Transmembrane</keyword>
<accession>A0AAW2NC04</accession>